<reference evidence="1 2" key="1">
    <citation type="submission" date="2023-07" db="EMBL/GenBank/DDBJ databases">
        <title>Sorghum-associated microbial communities from plants grown in Nebraska, USA.</title>
        <authorList>
            <person name="Schachtman D."/>
        </authorList>
    </citation>
    <scope>NUCLEOTIDE SEQUENCE [LARGE SCALE GENOMIC DNA]</scope>
    <source>
        <strain evidence="1 2">DS1307</strain>
    </source>
</reference>
<sequence>MGPKIETDFGRQDRQILKSYSAVDASFMTHGNANGGNLLGSHIYHPITRWQPGEPIHFQPFEINR</sequence>
<name>A0ABT9PWL4_9HYPH</name>
<dbReference type="RefSeq" id="WP_306836520.1">
    <property type="nucleotide sequence ID" value="NZ_JAUSRF010000010.1"/>
</dbReference>
<protein>
    <submittedName>
        <fullName evidence="1">Uncharacterized protein</fullName>
    </submittedName>
</protein>
<keyword evidence="2" id="KW-1185">Reference proteome</keyword>
<evidence type="ECO:0000313" key="1">
    <source>
        <dbReference type="EMBL" id="MDP9838536.1"/>
    </source>
</evidence>
<proteinExistence type="predicted"/>
<organism evidence="1 2">
    <name type="scientific">Neorhizobium huautlense</name>
    <dbReference type="NCBI Taxonomy" id="67774"/>
    <lineage>
        <taxon>Bacteria</taxon>
        <taxon>Pseudomonadati</taxon>
        <taxon>Pseudomonadota</taxon>
        <taxon>Alphaproteobacteria</taxon>
        <taxon>Hyphomicrobiales</taxon>
        <taxon>Rhizobiaceae</taxon>
        <taxon>Rhizobium/Agrobacterium group</taxon>
        <taxon>Neorhizobium</taxon>
    </lineage>
</organism>
<comment type="caution">
    <text evidence="1">The sequence shown here is derived from an EMBL/GenBank/DDBJ whole genome shotgun (WGS) entry which is preliminary data.</text>
</comment>
<dbReference type="EMBL" id="JAUSRF010000010">
    <property type="protein sequence ID" value="MDP9838536.1"/>
    <property type="molecule type" value="Genomic_DNA"/>
</dbReference>
<accession>A0ABT9PWL4</accession>
<gene>
    <name evidence="1" type="ORF">J2T09_003304</name>
</gene>
<evidence type="ECO:0000313" key="2">
    <source>
        <dbReference type="Proteomes" id="UP001241472"/>
    </source>
</evidence>
<dbReference type="Proteomes" id="UP001241472">
    <property type="component" value="Unassembled WGS sequence"/>
</dbReference>